<dbReference type="Pfam" id="PF00480">
    <property type="entry name" value="ROK"/>
    <property type="match status" value="1"/>
</dbReference>
<accession>A0A923IAC2</accession>
<dbReference type="SUPFAM" id="SSF53067">
    <property type="entry name" value="Actin-like ATPase domain"/>
    <property type="match status" value="1"/>
</dbReference>
<comment type="similarity">
    <text evidence="1">Belongs to the ROK (NagC/XylR) family.</text>
</comment>
<proteinExistence type="inferred from homology"/>
<evidence type="ECO:0000313" key="2">
    <source>
        <dbReference type="EMBL" id="MBC5581817.1"/>
    </source>
</evidence>
<dbReference type="CDD" id="cd23763">
    <property type="entry name" value="ASKHA_ATPase_ROK"/>
    <property type="match status" value="1"/>
</dbReference>
<dbReference type="Proteomes" id="UP000659630">
    <property type="component" value="Unassembled WGS sequence"/>
</dbReference>
<dbReference type="EMBL" id="JACONZ010000003">
    <property type="protein sequence ID" value="MBC5581817.1"/>
    <property type="molecule type" value="Genomic_DNA"/>
</dbReference>
<dbReference type="Gene3D" id="3.30.420.40">
    <property type="match status" value="2"/>
</dbReference>
<dbReference type="PANTHER" id="PTHR18964:SF149">
    <property type="entry name" value="BIFUNCTIONAL UDP-N-ACETYLGLUCOSAMINE 2-EPIMERASE_N-ACETYLMANNOSAMINE KINASE"/>
    <property type="match status" value="1"/>
</dbReference>
<sequence>MRVKLIGVDIGGTKCAVSLGETAGRGGVRLLERGPARATAGLAAREMLALLAEDAQRLCAGAGDAPAAVGISCGGPLDSRAGLILSPPNLPGWDAVPVTGFFEKRLGLPAFLCNDANAGALAEWRMGAGRGCENMIFMTFGTGLGAGLILNGKLYEGACDFAGETGHIRLAEHGPVGYGKIGSFEGFCSGGGIAQLAADLVRAEQQRGGRPALCPTPQDLPGLTAEKVGRAAKQGDALAKAILAESGRMLGRGLAILIDLLNPERIVIGSIFVRSRGELWPAAREVLEKEALPAALATCAVVPAGLTESVGDLAALTVAAYRLERQKEG</sequence>
<evidence type="ECO:0000256" key="1">
    <source>
        <dbReference type="ARBA" id="ARBA00006479"/>
    </source>
</evidence>
<organism evidence="2 3">
    <name type="scientific">Anaerofilum hominis</name>
    <dbReference type="NCBI Taxonomy" id="2763016"/>
    <lineage>
        <taxon>Bacteria</taxon>
        <taxon>Bacillati</taxon>
        <taxon>Bacillota</taxon>
        <taxon>Clostridia</taxon>
        <taxon>Eubacteriales</taxon>
        <taxon>Oscillospiraceae</taxon>
        <taxon>Anaerofilum</taxon>
    </lineage>
</organism>
<dbReference type="PANTHER" id="PTHR18964">
    <property type="entry name" value="ROK (REPRESSOR, ORF, KINASE) FAMILY"/>
    <property type="match status" value="1"/>
</dbReference>
<dbReference type="AlphaFoldDB" id="A0A923IAC2"/>
<name>A0A923IAC2_9FIRM</name>
<dbReference type="InterPro" id="IPR043129">
    <property type="entry name" value="ATPase_NBD"/>
</dbReference>
<dbReference type="RefSeq" id="WP_186888179.1">
    <property type="nucleotide sequence ID" value="NZ_JACONZ010000003.1"/>
</dbReference>
<keyword evidence="3" id="KW-1185">Reference proteome</keyword>
<comment type="caution">
    <text evidence="2">The sequence shown here is derived from an EMBL/GenBank/DDBJ whole genome shotgun (WGS) entry which is preliminary data.</text>
</comment>
<protein>
    <submittedName>
        <fullName evidence="2">ROK family protein</fullName>
    </submittedName>
</protein>
<evidence type="ECO:0000313" key="3">
    <source>
        <dbReference type="Proteomes" id="UP000659630"/>
    </source>
</evidence>
<dbReference type="InterPro" id="IPR000600">
    <property type="entry name" value="ROK"/>
</dbReference>
<gene>
    <name evidence="2" type="ORF">H8S23_09885</name>
</gene>
<reference evidence="2" key="1">
    <citation type="submission" date="2020-08" db="EMBL/GenBank/DDBJ databases">
        <title>Genome public.</title>
        <authorList>
            <person name="Liu C."/>
            <person name="Sun Q."/>
        </authorList>
    </citation>
    <scope>NUCLEOTIDE SEQUENCE</scope>
    <source>
        <strain evidence="2">BX8</strain>
    </source>
</reference>